<name>A0A165ZXR3_9AGAM</name>
<evidence type="ECO:0000313" key="3">
    <source>
        <dbReference type="Proteomes" id="UP000076532"/>
    </source>
</evidence>
<keyword evidence="3" id="KW-1185">Reference proteome</keyword>
<organism evidence="2 3">
    <name type="scientific">Athelia psychrophila</name>
    <dbReference type="NCBI Taxonomy" id="1759441"/>
    <lineage>
        <taxon>Eukaryota</taxon>
        <taxon>Fungi</taxon>
        <taxon>Dikarya</taxon>
        <taxon>Basidiomycota</taxon>
        <taxon>Agaricomycotina</taxon>
        <taxon>Agaricomycetes</taxon>
        <taxon>Agaricomycetidae</taxon>
        <taxon>Atheliales</taxon>
        <taxon>Atheliaceae</taxon>
        <taxon>Athelia</taxon>
    </lineage>
</organism>
<sequence length="51" mass="5968">MFLLPLCLPCCSFLGAFDNFFDCFDVFFRNFIHFASADCREGFPQVIHRDP</sequence>
<feature type="chain" id="PRO_5007870315" evidence="1">
    <location>
        <begin position="17"/>
        <end position="51"/>
    </location>
</feature>
<proteinExistence type="predicted"/>
<accession>A0A165ZXR3</accession>
<evidence type="ECO:0000256" key="1">
    <source>
        <dbReference type="SAM" id="SignalP"/>
    </source>
</evidence>
<gene>
    <name evidence="2" type="ORF">FIBSPDRAFT_871961</name>
</gene>
<reference evidence="2 3" key="1">
    <citation type="journal article" date="2016" name="Mol. Biol. Evol.">
        <title>Comparative Genomics of Early-Diverging Mushroom-Forming Fungi Provides Insights into the Origins of Lignocellulose Decay Capabilities.</title>
        <authorList>
            <person name="Nagy L.G."/>
            <person name="Riley R."/>
            <person name="Tritt A."/>
            <person name="Adam C."/>
            <person name="Daum C."/>
            <person name="Floudas D."/>
            <person name="Sun H."/>
            <person name="Yadav J.S."/>
            <person name="Pangilinan J."/>
            <person name="Larsson K.H."/>
            <person name="Matsuura K."/>
            <person name="Barry K."/>
            <person name="Labutti K."/>
            <person name="Kuo R."/>
            <person name="Ohm R.A."/>
            <person name="Bhattacharya S.S."/>
            <person name="Shirouzu T."/>
            <person name="Yoshinaga Y."/>
            <person name="Martin F.M."/>
            <person name="Grigoriev I.V."/>
            <person name="Hibbett D.S."/>
        </authorList>
    </citation>
    <scope>NUCLEOTIDE SEQUENCE [LARGE SCALE GENOMIC DNA]</scope>
    <source>
        <strain evidence="2 3">CBS 109695</strain>
    </source>
</reference>
<protein>
    <submittedName>
        <fullName evidence="2">Uncharacterized protein</fullName>
    </submittedName>
</protein>
<keyword evidence="1" id="KW-0732">Signal</keyword>
<feature type="signal peptide" evidence="1">
    <location>
        <begin position="1"/>
        <end position="16"/>
    </location>
</feature>
<dbReference type="Proteomes" id="UP000076532">
    <property type="component" value="Unassembled WGS sequence"/>
</dbReference>
<dbReference type="EMBL" id="KV417669">
    <property type="protein sequence ID" value="KZP11039.1"/>
    <property type="molecule type" value="Genomic_DNA"/>
</dbReference>
<dbReference type="AlphaFoldDB" id="A0A165ZXR3"/>
<evidence type="ECO:0000313" key="2">
    <source>
        <dbReference type="EMBL" id="KZP11039.1"/>
    </source>
</evidence>